<evidence type="ECO:0000313" key="3">
    <source>
        <dbReference type="Proteomes" id="UP000179164"/>
    </source>
</evidence>
<proteinExistence type="predicted"/>
<feature type="transmembrane region" description="Helical" evidence="1">
    <location>
        <begin position="23"/>
        <end position="42"/>
    </location>
</feature>
<dbReference type="Proteomes" id="UP000179164">
    <property type="component" value="Unassembled WGS sequence"/>
</dbReference>
<accession>A0A1G2B6B8</accession>
<organism evidence="2 3">
    <name type="scientific">Candidatus Kerfeldbacteria bacterium RIFCSPLOWO2_01_FULL_48_11</name>
    <dbReference type="NCBI Taxonomy" id="1798543"/>
    <lineage>
        <taxon>Bacteria</taxon>
        <taxon>Candidatus Kerfeldiibacteriota</taxon>
    </lineage>
</organism>
<keyword evidence="1" id="KW-1133">Transmembrane helix</keyword>
<dbReference type="EMBL" id="MHKE01000005">
    <property type="protein sequence ID" value="OGY84692.1"/>
    <property type="molecule type" value="Genomic_DNA"/>
</dbReference>
<dbReference type="AlphaFoldDB" id="A0A1G2B6B8"/>
<evidence type="ECO:0000256" key="1">
    <source>
        <dbReference type="SAM" id="Phobius"/>
    </source>
</evidence>
<comment type="caution">
    <text evidence="2">The sequence shown here is derived from an EMBL/GenBank/DDBJ whole genome shotgun (WGS) entry which is preliminary data.</text>
</comment>
<evidence type="ECO:0000313" key="2">
    <source>
        <dbReference type="EMBL" id="OGY84692.1"/>
    </source>
</evidence>
<sequence>MLVFTVLYLQSNGKEDSMIRSCIESIGGIGFVALGAGILVLIKNLMPHEAPMTSGISPECRPSEPPKSHFLLDTGIVVATLAVIVFAVSTLTR</sequence>
<feature type="transmembrane region" description="Helical" evidence="1">
    <location>
        <begin position="70"/>
        <end position="91"/>
    </location>
</feature>
<protein>
    <submittedName>
        <fullName evidence="2">Uncharacterized protein</fullName>
    </submittedName>
</protein>
<dbReference type="STRING" id="1798543.A2898_01160"/>
<name>A0A1G2B6B8_9BACT</name>
<gene>
    <name evidence="2" type="ORF">A2898_01160</name>
</gene>
<keyword evidence="1" id="KW-0472">Membrane</keyword>
<keyword evidence="1" id="KW-0812">Transmembrane</keyword>
<reference evidence="2 3" key="1">
    <citation type="journal article" date="2016" name="Nat. Commun.">
        <title>Thousands of microbial genomes shed light on interconnected biogeochemical processes in an aquifer system.</title>
        <authorList>
            <person name="Anantharaman K."/>
            <person name="Brown C.T."/>
            <person name="Hug L.A."/>
            <person name="Sharon I."/>
            <person name="Castelle C.J."/>
            <person name="Probst A.J."/>
            <person name="Thomas B.C."/>
            <person name="Singh A."/>
            <person name="Wilkins M.J."/>
            <person name="Karaoz U."/>
            <person name="Brodie E.L."/>
            <person name="Williams K.H."/>
            <person name="Hubbard S.S."/>
            <person name="Banfield J.F."/>
        </authorList>
    </citation>
    <scope>NUCLEOTIDE SEQUENCE [LARGE SCALE GENOMIC DNA]</scope>
</reference>